<dbReference type="GO" id="GO:0005524">
    <property type="term" value="F:ATP binding"/>
    <property type="evidence" value="ECO:0007669"/>
    <property type="project" value="InterPro"/>
</dbReference>
<dbReference type="STRING" id="1293598.IV56_GL001778"/>
<protein>
    <recommendedName>
        <fullName evidence="4">DNA mismatch repair protein MutL</fullName>
    </recommendedName>
</protein>
<dbReference type="GO" id="GO:0016887">
    <property type="term" value="F:ATP hydrolysis activity"/>
    <property type="evidence" value="ECO:0007669"/>
    <property type="project" value="InterPro"/>
</dbReference>
<dbReference type="InterPro" id="IPR013507">
    <property type="entry name" value="DNA_mismatch_S5_2-like"/>
</dbReference>
<dbReference type="CDD" id="cd00782">
    <property type="entry name" value="MutL_Trans"/>
    <property type="match status" value="1"/>
</dbReference>
<evidence type="ECO:0000256" key="3">
    <source>
        <dbReference type="ARBA" id="ARBA00023204"/>
    </source>
</evidence>
<dbReference type="PATRIC" id="fig|1293598.4.peg.1852"/>
<dbReference type="Gene3D" id="3.30.230.10">
    <property type="match status" value="1"/>
</dbReference>
<dbReference type="SUPFAM" id="SSF118116">
    <property type="entry name" value="DNA mismatch repair protein MutL"/>
    <property type="match status" value="1"/>
</dbReference>
<evidence type="ECO:0000259" key="7">
    <source>
        <dbReference type="SMART" id="SM01340"/>
    </source>
</evidence>
<dbReference type="Gene3D" id="3.30.1540.20">
    <property type="entry name" value="MutL, C-terminal domain, dimerisation subdomain"/>
    <property type="match status" value="1"/>
</dbReference>
<dbReference type="InterPro" id="IPR042121">
    <property type="entry name" value="MutL_C_regsub"/>
</dbReference>
<dbReference type="GO" id="GO:0140664">
    <property type="term" value="F:ATP-dependent DNA damage sensor activity"/>
    <property type="evidence" value="ECO:0007669"/>
    <property type="project" value="InterPro"/>
</dbReference>
<accession>A0A0R2MWH6</accession>
<proteinExistence type="inferred from homology"/>
<dbReference type="NCBIfam" id="NF000950">
    <property type="entry name" value="PRK00095.1-3"/>
    <property type="match status" value="1"/>
</dbReference>
<dbReference type="InterPro" id="IPR020568">
    <property type="entry name" value="Ribosomal_Su5_D2-typ_SF"/>
</dbReference>
<evidence type="ECO:0000313" key="8">
    <source>
        <dbReference type="EMBL" id="KRO17983.1"/>
    </source>
</evidence>
<keyword evidence="3 4" id="KW-0234">DNA repair</keyword>
<dbReference type="SUPFAM" id="SSF54211">
    <property type="entry name" value="Ribosomal protein S5 domain 2-like"/>
    <property type="match status" value="1"/>
</dbReference>
<evidence type="ECO:0000313" key="9">
    <source>
        <dbReference type="Proteomes" id="UP000050969"/>
    </source>
</evidence>
<dbReference type="GO" id="GO:0032300">
    <property type="term" value="C:mismatch repair complex"/>
    <property type="evidence" value="ECO:0007669"/>
    <property type="project" value="InterPro"/>
</dbReference>
<dbReference type="NCBIfam" id="TIGR00585">
    <property type="entry name" value="mutl"/>
    <property type="match status" value="1"/>
</dbReference>
<keyword evidence="9" id="KW-1185">Reference proteome</keyword>
<comment type="similarity">
    <text evidence="1 4">Belongs to the DNA mismatch repair MutL/HexB family.</text>
</comment>
<feature type="domain" description="MutL C-terminal dimerisation" evidence="6">
    <location>
        <begin position="450"/>
        <end position="592"/>
    </location>
</feature>
<dbReference type="PANTHER" id="PTHR10073">
    <property type="entry name" value="DNA MISMATCH REPAIR PROTEIN MLH, PMS, MUTL"/>
    <property type="match status" value="1"/>
</dbReference>
<sequence>MAKIHQLSVDLSNQIAAGEVIERPASVVKELVENSIDAGATQIDVRIQDAGLSLVQVQDNGSGIEAEDVPTAFLRHATSKILTTRDLFNVHSLGFRGEALASIAAVAKVQLETATESGIGTKVAVEGGQMEEPQTVAVRPGTQIKVQSLFYNTPARLKYVKSQQTELAKIVDILNRLALANPQIAFTLRNDNNLMLKTAGHNDLQQTLAGIYGVNVAKAMVGIEAEDLDFKVTGYTSLPDTTRASRNYLSLMINGRYIKNYQLTKALIAGYGSKLMVGRYPVAVLDIQMDPLLVDVNVHPTKQEVRLSKEDQLGDLIEQAVRQRFAQQNLIPDALHNLQKSKPLDMDQLALQMNAVSAPIHEAPAREKVVSPPTPTPTEEPRVEEDTSTDPDYGLDITQLDGTSIFKEPERLAAWDDKYNREPATQVSPEPVVEEPIHEPQPTGFPELRFLAQMHGTFLLAEGPDGFYIVDQHAAQERVNYEYYRQAIGEVSNDQQRLLVPIVLDYPASDAVSIREHRELLADVGVILEDFGQNTFIVQSHPTWFKEGQEEATIREMIDWVLKDGRISVAKFREATAIMMSCRRAIKANHHLDAAQASALLTQLTTAENPYNCPHGRPVLIHFSDNDLNKMFKRIQDSHESGVWE</sequence>
<evidence type="ECO:0000256" key="5">
    <source>
        <dbReference type="SAM" id="MobiDB-lite"/>
    </source>
</evidence>
<dbReference type="PROSITE" id="PS00058">
    <property type="entry name" value="DNA_MISMATCH_REPAIR_1"/>
    <property type="match status" value="1"/>
</dbReference>
<reference evidence="8 9" key="1">
    <citation type="journal article" date="2015" name="Genome Announc.">
        <title>Expanding the biotechnology potential of lactobacilli through comparative genomics of 213 strains and associated genera.</title>
        <authorList>
            <person name="Sun Z."/>
            <person name="Harris H.M."/>
            <person name="McCann A."/>
            <person name="Guo C."/>
            <person name="Argimon S."/>
            <person name="Zhang W."/>
            <person name="Yang X."/>
            <person name="Jeffery I.B."/>
            <person name="Cooney J.C."/>
            <person name="Kagawa T.F."/>
            <person name="Liu W."/>
            <person name="Song Y."/>
            <person name="Salvetti E."/>
            <person name="Wrobel A."/>
            <person name="Rasinkangas P."/>
            <person name="Parkhill J."/>
            <person name="Rea M.C."/>
            <person name="O'Sullivan O."/>
            <person name="Ritari J."/>
            <person name="Douillard F.P."/>
            <person name="Paul Ross R."/>
            <person name="Yang R."/>
            <person name="Briner A.E."/>
            <person name="Felis G.E."/>
            <person name="de Vos W.M."/>
            <person name="Barrangou R."/>
            <person name="Klaenhammer T.R."/>
            <person name="Caufield P.W."/>
            <person name="Cui Y."/>
            <person name="Zhang H."/>
            <person name="O'Toole P.W."/>
        </authorList>
    </citation>
    <scope>NUCLEOTIDE SEQUENCE [LARGE SCALE GENOMIC DNA]</scope>
    <source>
        <strain evidence="8 9">DSM 24301</strain>
    </source>
</reference>
<dbReference type="RefSeq" id="WP_056992402.1">
    <property type="nucleotide sequence ID" value="NZ_JQCE01000006.1"/>
</dbReference>
<dbReference type="InterPro" id="IPR020667">
    <property type="entry name" value="DNA_mismatch_repair_MutL"/>
</dbReference>
<dbReference type="InterPro" id="IPR014721">
    <property type="entry name" value="Ribsml_uS5_D2-typ_fold_subgr"/>
</dbReference>
<feature type="domain" description="DNA mismatch repair protein S5" evidence="7">
    <location>
        <begin position="208"/>
        <end position="326"/>
    </location>
</feature>
<dbReference type="SMART" id="SM01340">
    <property type="entry name" value="DNA_mis_repair"/>
    <property type="match status" value="1"/>
</dbReference>
<comment type="caution">
    <text evidence="8">The sequence shown here is derived from an EMBL/GenBank/DDBJ whole genome shotgun (WGS) entry which is preliminary data.</text>
</comment>
<dbReference type="Gene3D" id="3.30.565.10">
    <property type="entry name" value="Histidine kinase-like ATPase, C-terminal domain"/>
    <property type="match status" value="1"/>
</dbReference>
<evidence type="ECO:0000259" key="6">
    <source>
        <dbReference type="SMART" id="SM00853"/>
    </source>
</evidence>
<dbReference type="AlphaFoldDB" id="A0A0R2MWH6"/>
<dbReference type="PANTHER" id="PTHR10073:SF12">
    <property type="entry name" value="DNA MISMATCH REPAIR PROTEIN MLH1"/>
    <property type="match status" value="1"/>
</dbReference>
<dbReference type="FunFam" id="3.30.565.10:FF:000003">
    <property type="entry name" value="DNA mismatch repair endonuclease MutL"/>
    <property type="match status" value="1"/>
</dbReference>
<organism evidence="8 9">
    <name type="scientific">Lacticaseibacillus saniviri JCM 17471 = DSM 24301</name>
    <dbReference type="NCBI Taxonomy" id="1293598"/>
    <lineage>
        <taxon>Bacteria</taxon>
        <taxon>Bacillati</taxon>
        <taxon>Bacillota</taxon>
        <taxon>Bacilli</taxon>
        <taxon>Lactobacillales</taxon>
        <taxon>Lactobacillaceae</taxon>
        <taxon>Lacticaseibacillus</taxon>
    </lineage>
</organism>
<dbReference type="CDD" id="cd16926">
    <property type="entry name" value="HATPase_MutL-MLH-PMS-like"/>
    <property type="match status" value="1"/>
</dbReference>
<evidence type="ECO:0000256" key="2">
    <source>
        <dbReference type="ARBA" id="ARBA00022763"/>
    </source>
</evidence>
<dbReference type="SUPFAM" id="SSF55874">
    <property type="entry name" value="ATPase domain of HSP90 chaperone/DNA topoisomerase II/histidine kinase"/>
    <property type="match status" value="1"/>
</dbReference>
<dbReference type="InterPro" id="IPR036890">
    <property type="entry name" value="HATPase_C_sf"/>
</dbReference>
<dbReference type="InterPro" id="IPR014762">
    <property type="entry name" value="DNA_mismatch_repair_CS"/>
</dbReference>
<gene>
    <name evidence="4" type="primary">mutL</name>
    <name evidence="8" type="ORF">IV56_GL001778</name>
</gene>
<evidence type="ECO:0000256" key="1">
    <source>
        <dbReference type="ARBA" id="ARBA00006082"/>
    </source>
</evidence>
<dbReference type="InterPro" id="IPR042120">
    <property type="entry name" value="MutL_C_dimsub"/>
</dbReference>
<dbReference type="GO" id="GO:0006298">
    <property type="term" value="P:mismatch repair"/>
    <property type="evidence" value="ECO:0007669"/>
    <property type="project" value="UniProtKB-UniRule"/>
</dbReference>
<dbReference type="Pfam" id="PF08676">
    <property type="entry name" value="MutL_C"/>
    <property type="match status" value="1"/>
</dbReference>
<dbReference type="FunFam" id="3.30.1370.100:FF:000004">
    <property type="entry name" value="DNA mismatch repair endonuclease MutL"/>
    <property type="match status" value="1"/>
</dbReference>
<dbReference type="Pfam" id="PF01119">
    <property type="entry name" value="DNA_mis_repair"/>
    <property type="match status" value="1"/>
</dbReference>
<name>A0A0R2MWH6_9LACO</name>
<dbReference type="EMBL" id="JQCE01000006">
    <property type="protein sequence ID" value="KRO17983.1"/>
    <property type="molecule type" value="Genomic_DNA"/>
</dbReference>
<dbReference type="HAMAP" id="MF_00149">
    <property type="entry name" value="DNA_mis_repair"/>
    <property type="match status" value="1"/>
</dbReference>
<dbReference type="InterPro" id="IPR038973">
    <property type="entry name" value="MutL/Mlh/Pms-like"/>
</dbReference>
<dbReference type="Gene3D" id="3.30.1370.100">
    <property type="entry name" value="MutL, C-terminal domain, regulatory subdomain"/>
    <property type="match status" value="1"/>
</dbReference>
<comment type="function">
    <text evidence="4">This protein is involved in the repair of mismatches in DNA. It is required for dam-dependent methyl-directed DNA mismatch repair. May act as a 'molecular matchmaker', a protein that promotes the formation of a stable complex between two or more DNA-binding proteins in an ATP-dependent manner without itself being part of a final effector complex.</text>
</comment>
<keyword evidence="2 4" id="KW-0227">DNA damage</keyword>
<dbReference type="Pfam" id="PF13589">
    <property type="entry name" value="HATPase_c_3"/>
    <property type="match status" value="1"/>
</dbReference>
<dbReference type="SMART" id="SM00853">
    <property type="entry name" value="MutL_C"/>
    <property type="match status" value="1"/>
</dbReference>
<dbReference type="InterPro" id="IPR002099">
    <property type="entry name" value="MutL/Mlh/PMS"/>
</dbReference>
<feature type="region of interest" description="Disordered" evidence="5">
    <location>
        <begin position="365"/>
        <end position="394"/>
    </location>
</feature>
<evidence type="ECO:0000256" key="4">
    <source>
        <dbReference type="HAMAP-Rule" id="MF_00149"/>
    </source>
</evidence>
<dbReference type="InterPro" id="IPR037198">
    <property type="entry name" value="MutL_C_sf"/>
</dbReference>
<dbReference type="Proteomes" id="UP000050969">
    <property type="component" value="Unassembled WGS sequence"/>
</dbReference>
<dbReference type="InterPro" id="IPR014790">
    <property type="entry name" value="MutL_C"/>
</dbReference>
<dbReference type="GO" id="GO:0030983">
    <property type="term" value="F:mismatched DNA binding"/>
    <property type="evidence" value="ECO:0007669"/>
    <property type="project" value="InterPro"/>
</dbReference>